<dbReference type="EMBL" id="FNEC01000007">
    <property type="protein sequence ID" value="SDI66361.1"/>
    <property type="molecule type" value="Genomic_DNA"/>
</dbReference>
<feature type="transmembrane region" description="Helical" evidence="6">
    <location>
        <begin position="130"/>
        <end position="150"/>
    </location>
</feature>
<evidence type="ECO:0000313" key="7">
    <source>
        <dbReference type="EMBL" id="SDI66361.1"/>
    </source>
</evidence>
<evidence type="ECO:0000256" key="6">
    <source>
        <dbReference type="SAM" id="Phobius"/>
    </source>
</evidence>
<feature type="transmembrane region" description="Helical" evidence="6">
    <location>
        <begin position="12"/>
        <end position="33"/>
    </location>
</feature>
<gene>
    <name evidence="7" type="ORF">SAMN05216189_1007150</name>
    <name evidence="8" type="ORF">SAMN06295949_110150</name>
</gene>
<reference evidence="7 10" key="1">
    <citation type="submission" date="2016-10" db="EMBL/GenBank/DDBJ databases">
        <authorList>
            <person name="de Groot N.N."/>
        </authorList>
    </citation>
    <scope>NUCLEOTIDE SEQUENCE [LARGE SCALE GENOMIC DNA]</scope>
    <source>
        <strain evidence="7 10">CCM 7361</strain>
    </source>
</reference>
<evidence type="ECO:0000256" key="5">
    <source>
        <dbReference type="ARBA" id="ARBA00023136"/>
    </source>
</evidence>
<evidence type="ECO:0000313" key="9">
    <source>
        <dbReference type="Proteomes" id="UP000198309"/>
    </source>
</evidence>
<feature type="transmembrane region" description="Helical" evidence="6">
    <location>
        <begin position="108"/>
        <end position="123"/>
    </location>
</feature>
<evidence type="ECO:0000313" key="10">
    <source>
        <dbReference type="Proteomes" id="UP000199693"/>
    </source>
</evidence>
<dbReference type="Proteomes" id="UP000199693">
    <property type="component" value="Unassembled WGS sequence"/>
</dbReference>
<dbReference type="RefSeq" id="WP_089391557.1">
    <property type="nucleotide sequence ID" value="NZ_FNEC01000007.1"/>
</dbReference>
<sequence length="423" mass="47038">MLNEKLKRLCNVGLRGSTLASKFLLVFFLARLLSPAELGLFGLLSATIGYSLYILGFDFYTFSTREILKVPKSQRGSILKNQASIFLVLYIIALPLLSIVFIKGLLPWKYAAWFFTLVVLEHLTQELGRLLIAVSEQLAASIILFLRQGIWPILAVAAMSFSKDLRTLDFILAAWCIGATFALLLGVFILFRAGLSGWSAKVDWQWILRGLKVSSALLVATLAIRGVLTLDRYWVQSLSGFEVLGAYVLFISIGNALMSFLDAGVFSFVYPELIKAWHSRDIPKFRAELAKLAGQTTIVSALFFGIALLAIEPLLHWLGKDLYITYQSIFPWTLLATTLYGVGMIPHYALYAMGYDRSIIYSHLLSLPLFTASAWLSSNYSATLAVPISVCGTFLFILLWKSASLFLLRYEISSQNASNTAKA</sequence>
<evidence type="ECO:0000256" key="2">
    <source>
        <dbReference type="ARBA" id="ARBA00022475"/>
    </source>
</evidence>
<evidence type="ECO:0000256" key="4">
    <source>
        <dbReference type="ARBA" id="ARBA00022989"/>
    </source>
</evidence>
<evidence type="ECO:0000256" key="1">
    <source>
        <dbReference type="ARBA" id="ARBA00004651"/>
    </source>
</evidence>
<feature type="transmembrane region" description="Helical" evidence="6">
    <location>
        <begin position="206"/>
        <end position="224"/>
    </location>
</feature>
<evidence type="ECO:0000313" key="8">
    <source>
        <dbReference type="EMBL" id="SNS95761.1"/>
    </source>
</evidence>
<keyword evidence="2" id="KW-1003">Cell membrane</keyword>
<keyword evidence="3 6" id="KW-0812">Transmembrane</keyword>
<reference evidence="8 9" key="2">
    <citation type="submission" date="2017-06" db="EMBL/GenBank/DDBJ databases">
        <authorList>
            <person name="Varghese N."/>
            <person name="Submissions S."/>
        </authorList>
    </citation>
    <scope>NUCLEOTIDE SEQUENCE [LARGE SCALE GENOMIC DNA]</scope>
    <source>
        <strain evidence="8 9">RLD-1</strain>
    </source>
</reference>
<dbReference type="PANTHER" id="PTHR30250:SF11">
    <property type="entry name" value="O-ANTIGEN TRANSPORTER-RELATED"/>
    <property type="match status" value="1"/>
</dbReference>
<organism evidence="7 10">
    <name type="scientific">Pseudomonas delhiensis</name>
    <dbReference type="NCBI Taxonomy" id="366289"/>
    <lineage>
        <taxon>Bacteria</taxon>
        <taxon>Pseudomonadati</taxon>
        <taxon>Pseudomonadota</taxon>
        <taxon>Gammaproteobacteria</taxon>
        <taxon>Pseudomonadales</taxon>
        <taxon>Pseudomonadaceae</taxon>
        <taxon>Pseudomonas</taxon>
    </lineage>
</organism>
<protein>
    <submittedName>
        <fullName evidence="7">Membrane protein involved in the export of O-antigen and teichoic acid</fullName>
    </submittedName>
</protein>
<keyword evidence="9" id="KW-1185">Reference proteome</keyword>
<feature type="transmembrane region" description="Helical" evidence="6">
    <location>
        <begin position="244"/>
        <end position="271"/>
    </location>
</feature>
<feature type="transmembrane region" description="Helical" evidence="6">
    <location>
        <begin position="39"/>
        <end position="62"/>
    </location>
</feature>
<evidence type="ECO:0000256" key="3">
    <source>
        <dbReference type="ARBA" id="ARBA00022692"/>
    </source>
</evidence>
<dbReference type="EMBL" id="FZPC01000010">
    <property type="protein sequence ID" value="SNS95761.1"/>
    <property type="molecule type" value="Genomic_DNA"/>
</dbReference>
<dbReference type="PANTHER" id="PTHR30250">
    <property type="entry name" value="PST FAMILY PREDICTED COLANIC ACID TRANSPORTER"/>
    <property type="match status" value="1"/>
</dbReference>
<dbReference type="GO" id="GO:0005886">
    <property type="term" value="C:plasma membrane"/>
    <property type="evidence" value="ECO:0007669"/>
    <property type="project" value="UniProtKB-SubCell"/>
</dbReference>
<feature type="transmembrane region" description="Helical" evidence="6">
    <location>
        <begin position="382"/>
        <end position="400"/>
    </location>
</feature>
<keyword evidence="4 6" id="KW-1133">Transmembrane helix</keyword>
<dbReference type="AlphaFoldDB" id="A0A239IQC1"/>
<accession>A0A239IQC1</accession>
<feature type="transmembrane region" description="Helical" evidence="6">
    <location>
        <begin position="358"/>
        <end position="376"/>
    </location>
</feature>
<comment type="subcellular location">
    <subcellularLocation>
        <location evidence="1">Cell membrane</location>
        <topology evidence="1">Multi-pass membrane protein</topology>
    </subcellularLocation>
</comment>
<dbReference type="Proteomes" id="UP000198309">
    <property type="component" value="Unassembled WGS sequence"/>
</dbReference>
<feature type="transmembrane region" description="Helical" evidence="6">
    <location>
        <begin position="170"/>
        <end position="194"/>
    </location>
</feature>
<feature type="transmembrane region" description="Helical" evidence="6">
    <location>
        <begin position="331"/>
        <end position="351"/>
    </location>
</feature>
<feature type="transmembrane region" description="Helical" evidence="6">
    <location>
        <begin position="292"/>
        <end position="311"/>
    </location>
</feature>
<proteinExistence type="predicted"/>
<keyword evidence="5 6" id="KW-0472">Membrane</keyword>
<feature type="transmembrane region" description="Helical" evidence="6">
    <location>
        <begin position="83"/>
        <end position="102"/>
    </location>
</feature>
<dbReference type="InterPro" id="IPR050833">
    <property type="entry name" value="Poly_Biosynth_Transport"/>
</dbReference>
<name>A0A239IQC1_9PSED</name>